<feature type="compositionally biased region" description="Low complexity" evidence="2">
    <location>
        <begin position="350"/>
        <end position="360"/>
    </location>
</feature>
<evidence type="ECO:0000256" key="2">
    <source>
        <dbReference type="SAM" id="MobiDB-lite"/>
    </source>
</evidence>
<feature type="coiled-coil region" evidence="1">
    <location>
        <begin position="452"/>
        <end position="505"/>
    </location>
</feature>
<accession>A0ABU5DS16</accession>
<evidence type="ECO:0000259" key="3">
    <source>
        <dbReference type="Pfam" id="PF09718"/>
    </source>
</evidence>
<dbReference type="InterPro" id="IPR006431">
    <property type="entry name" value="Phage_tape_meas_C"/>
</dbReference>
<evidence type="ECO:0000313" key="4">
    <source>
        <dbReference type="EMBL" id="MDY0748501.1"/>
    </source>
</evidence>
<dbReference type="Pfam" id="PF09718">
    <property type="entry name" value="Tape_meas_lam_C"/>
    <property type="match status" value="1"/>
</dbReference>
<gene>
    <name evidence="4" type="ORF">SNE35_28635</name>
</gene>
<name>A0ABU5DS16_9BURK</name>
<evidence type="ECO:0000313" key="5">
    <source>
        <dbReference type="Proteomes" id="UP001285263"/>
    </source>
</evidence>
<dbReference type="RefSeq" id="WP_320426465.1">
    <property type="nucleotide sequence ID" value="NZ_JAXCLA010000010.1"/>
</dbReference>
<dbReference type="Proteomes" id="UP001285263">
    <property type="component" value="Unassembled WGS sequence"/>
</dbReference>
<comment type="caution">
    <text evidence="4">The sequence shown here is derived from an EMBL/GenBank/DDBJ whole genome shotgun (WGS) entry which is preliminary data.</text>
</comment>
<reference evidence="4 5" key="1">
    <citation type="submission" date="2023-11" db="EMBL/GenBank/DDBJ databases">
        <title>Paucibacter sp. nov., isolated from fresh soil in Korea.</title>
        <authorList>
            <person name="Le N.T.T."/>
        </authorList>
    </citation>
    <scope>NUCLEOTIDE SEQUENCE [LARGE SCALE GENOMIC DNA]</scope>
    <source>
        <strain evidence="4 5">R3-3</strain>
    </source>
</reference>
<feature type="coiled-coil region" evidence="1">
    <location>
        <begin position="298"/>
        <end position="325"/>
    </location>
</feature>
<protein>
    <submittedName>
        <fullName evidence="4">Phage tail tape measure C-terminal domain-containing protein</fullName>
    </submittedName>
</protein>
<feature type="region of interest" description="Disordered" evidence="2">
    <location>
        <begin position="336"/>
        <end position="360"/>
    </location>
</feature>
<sequence>MPLAVLSIDIEARLAKLQQDLDQAGRLAEKNAQQIRASYTRVASVVAGLGGMIAGAFAGFSIVEFVKHNAEAIDALNDVKDATGSSIENISALEQVALKTGGSLEDVSTTLIKFNKVLSEGNANGPMTQTLKSIGLNAEDLKRLDPAEAVRQVAIALSRYADDGNKARLIQELFGKSTKEVAHFLHDLAEAGELNSKITTEQADQAEKFNKQLFELKTNSENSARAITSSLIPALNSLFDGYKKGGAKGAVNAFGALFGLDDAYYEIRNNIKPLQAALESAQKDYATFTEAIAKDPYNRAYQQRLQESAAGIEEYTQKLEVARAKFLKLTDGSAGAGRGSINPDNVEMRPSAPDVPAKPDAAALQEQKRYEDLNKKIRERLDLAKQELSTGEKVTEADKLRIDVESELASVKLSDAHKAAIRDILARTVATVKLTERQREAIKMTTEESRAVANYSQSLDDQNRALREQLEEIGLTALKLEELRITRLQDTLARKQEQAATLEQMGADGDLLTQMQMNIDALKEQIRLRKEVSTKTNAPIYDPYAGASKALDDYLEKSGRAGEAAGQAITSTLSSIEDGLTGVLMGTKGSAHQFVENIRAELLRLVVVKPFIDSLAASIRGLFGGGDAAQGKNVVGLFASLFGATNSSGATASDLFSSFSSANPYWAKGGAFGADGVIAKFAKGDIFNRPTAFAYGAGNLGIMGEAGPEAVMPLKRGPDGRLGVSAGQAGGKINIINQTTGRIDNVREVQMSPTERALILEEATDRAKASFTADLYDPNSAASRAMKKNFKSERNR</sequence>
<evidence type="ECO:0000256" key="1">
    <source>
        <dbReference type="SAM" id="Coils"/>
    </source>
</evidence>
<proteinExistence type="predicted"/>
<organism evidence="4 5">
    <name type="scientific">Roseateles agri</name>
    <dbReference type="NCBI Taxonomy" id="3098619"/>
    <lineage>
        <taxon>Bacteria</taxon>
        <taxon>Pseudomonadati</taxon>
        <taxon>Pseudomonadota</taxon>
        <taxon>Betaproteobacteria</taxon>
        <taxon>Burkholderiales</taxon>
        <taxon>Sphaerotilaceae</taxon>
        <taxon>Roseateles</taxon>
    </lineage>
</organism>
<keyword evidence="1" id="KW-0175">Coiled coil</keyword>
<feature type="domain" description="Bacteriophage tail tape measure C-terminal" evidence="3">
    <location>
        <begin position="545"/>
        <end position="606"/>
    </location>
</feature>
<keyword evidence="5" id="KW-1185">Reference proteome</keyword>
<dbReference type="EMBL" id="JAXCLA010000010">
    <property type="protein sequence ID" value="MDY0748501.1"/>
    <property type="molecule type" value="Genomic_DNA"/>
</dbReference>